<dbReference type="EMBL" id="GBRH01262793">
    <property type="protein sequence ID" value="JAD35102.1"/>
    <property type="molecule type" value="Transcribed_RNA"/>
</dbReference>
<evidence type="ECO:0000256" key="1">
    <source>
        <dbReference type="SAM" id="Phobius"/>
    </source>
</evidence>
<reference evidence="2" key="2">
    <citation type="journal article" date="2015" name="Data Brief">
        <title>Shoot transcriptome of the giant reed, Arundo donax.</title>
        <authorList>
            <person name="Barrero R.A."/>
            <person name="Guerrero F.D."/>
            <person name="Moolhuijzen P."/>
            <person name="Goolsby J.A."/>
            <person name="Tidwell J."/>
            <person name="Bellgard S.E."/>
            <person name="Bellgard M.I."/>
        </authorList>
    </citation>
    <scope>NUCLEOTIDE SEQUENCE</scope>
    <source>
        <tissue evidence="2">Shoot tissue taken approximately 20 cm above the soil surface</tissue>
    </source>
</reference>
<reference evidence="2" key="1">
    <citation type="submission" date="2014-09" db="EMBL/GenBank/DDBJ databases">
        <authorList>
            <person name="Magalhaes I.L.F."/>
            <person name="Oliveira U."/>
            <person name="Santos F.R."/>
            <person name="Vidigal T.H.D.A."/>
            <person name="Brescovit A.D."/>
            <person name="Santos A.J."/>
        </authorList>
    </citation>
    <scope>NUCLEOTIDE SEQUENCE</scope>
    <source>
        <tissue evidence="2">Shoot tissue taken approximately 20 cm above the soil surface</tissue>
    </source>
</reference>
<name>A0A0A8ZJV2_ARUDO</name>
<keyword evidence="1" id="KW-0472">Membrane</keyword>
<evidence type="ECO:0000313" key="2">
    <source>
        <dbReference type="EMBL" id="JAD35102.1"/>
    </source>
</evidence>
<accession>A0A0A8ZJV2</accession>
<proteinExistence type="predicted"/>
<keyword evidence="1" id="KW-0812">Transmembrane</keyword>
<organism evidence="2">
    <name type="scientific">Arundo donax</name>
    <name type="common">Giant reed</name>
    <name type="synonym">Donax arundinaceus</name>
    <dbReference type="NCBI Taxonomy" id="35708"/>
    <lineage>
        <taxon>Eukaryota</taxon>
        <taxon>Viridiplantae</taxon>
        <taxon>Streptophyta</taxon>
        <taxon>Embryophyta</taxon>
        <taxon>Tracheophyta</taxon>
        <taxon>Spermatophyta</taxon>
        <taxon>Magnoliopsida</taxon>
        <taxon>Liliopsida</taxon>
        <taxon>Poales</taxon>
        <taxon>Poaceae</taxon>
        <taxon>PACMAD clade</taxon>
        <taxon>Arundinoideae</taxon>
        <taxon>Arundineae</taxon>
        <taxon>Arundo</taxon>
    </lineage>
</organism>
<feature type="transmembrane region" description="Helical" evidence="1">
    <location>
        <begin position="28"/>
        <end position="47"/>
    </location>
</feature>
<feature type="transmembrane region" description="Helical" evidence="1">
    <location>
        <begin position="89"/>
        <end position="109"/>
    </location>
</feature>
<keyword evidence="1" id="KW-1133">Transmembrane helix</keyword>
<sequence>MALVNDSRFLGPCAPTDAEAADLRATSALLLMSGAAQALAATLALLVPKRAPTFLACVVASRADYLANDVIRMVVGCHGHVQGALAVHYCLLVAMKLAALTSAFFVVALGEE</sequence>
<dbReference type="AlphaFoldDB" id="A0A0A8ZJV2"/>
<protein>
    <submittedName>
        <fullName evidence="2">Uncharacterized protein</fullName>
    </submittedName>
</protein>